<dbReference type="Proteomes" id="UP001597479">
    <property type="component" value="Unassembled WGS sequence"/>
</dbReference>
<sequence>MGGLAAAAIALTSAPASALGRDSAVSPQPGQRVVPAGRLSEVSLRDVALLDSRYRQNMERTVAYLRFVDPDRMLHTFRTNVGLPSSAEPLGGWEAPDVQLRGHSTGHLLSGLAFAAANTGDADLAAKSRYLVAELATCQAASPAAGYTSGYLSAFPEEAFVGIEAGRNFWAPYYTIHKILAGLVDQYVHLQNEQALTVAEGIASWVDARMTPLADDHRQRVLKIEFGGMNESLADLYAITKNPDHLRLAQLFDEAVFYDPLAEGRDVLSGRHANTDIPKAVGAVAEYVATGDTRYRKIASFFWDQVVHHHSYVIGGNSNAEFFGEPDQVASFLGENSCENCNSYNMIKLSRRLFLLDPSRSDYMDYIEWTLLNQMLGEQDPDSEHGFVTYYTGLSATSSRKGKEGLDSAPGSYSSDHDNFSCDHGSGMETHTKFADSIYFTEPDAVWVNLYIPSELRWRDGTLRLRTSYPYDERVVLDVETSGRFAIKLRIPSWVRGRNAAVVKVNGRVEERSTGGSYVTVERSWQRGDRVEVQLPMDVTWLTAPDNPAVQAATYGPLVLAGRMGTDPLPTIPVVDPGTLLPRGGHDYTLDVDGRQVVLSPFLDVHHEHYNVYWAVPPKKQGPKVIASYGFDERDGTAREARRRRADAELVDGAVREPRGGGNAVLLDGAGGHVRLPEGLLSGLQELTVSVWTRVDVLVNNSHVFNFGFNPNSYFFLNVRTGANRARVALKLSGMEREDFIDADGPLPEARWTHVAVTLGPDGGRFYLDGSLRGHNAALQMSPLLLGATQHNYLGKSQSPKHPYLTGAVDDLRIFGRALDDAAVQGLFSGTNGRDR</sequence>
<dbReference type="PANTHER" id="PTHR31151">
    <property type="entry name" value="PROLINE-TRNA LIGASE (DUF1680)"/>
    <property type="match status" value="1"/>
</dbReference>
<dbReference type="Gene3D" id="2.60.120.200">
    <property type="match status" value="1"/>
</dbReference>
<dbReference type="Pfam" id="PF13385">
    <property type="entry name" value="Laminin_G_3"/>
    <property type="match status" value="1"/>
</dbReference>
<comment type="caution">
    <text evidence="4">The sequence shown here is derived from an EMBL/GenBank/DDBJ whole genome shotgun (WGS) entry which is preliminary data.</text>
</comment>
<dbReference type="InterPro" id="IPR049046">
    <property type="entry name" value="Beta-AFase-like_GH127_middle"/>
</dbReference>
<dbReference type="SUPFAM" id="SSF48208">
    <property type="entry name" value="Six-hairpin glycosidases"/>
    <property type="match status" value="1"/>
</dbReference>
<dbReference type="EMBL" id="JBHUOG010000002">
    <property type="protein sequence ID" value="MFD2795697.1"/>
    <property type="molecule type" value="Genomic_DNA"/>
</dbReference>
<protein>
    <submittedName>
        <fullName evidence="4">Beta-L-arabinofuranosidase domain-containing protein</fullName>
    </submittedName>
</protein>
<dbReference type="InterPro" id="IPR013320">
    <property type="entry name" value="ConA-like_dom_sf"/>
</dbReference>
<keyword evidence="1" id="KW-0732">Signal</keyword>
<name>A0ABW5VXR0_9MICO</name>
<evidence type="ECO:0000259" key="2">
    <source>
        <dbReference type="Pfam" id="PF07944"/>
    </source>
</evidence>
<dbReference type="RefSeq" id="WP_377186021.1">
    <property type="nucleotide sequence ID" value="NZ_JBHUOG010000002.1"/>
</dbReference>
<dbReference type="InterPro" id="IPR008928">
    <property type="entry name" value="6-hairpin_glycosidase_sf"/>
</dbReference>
<gene>
    <name evidence="4" type="ORF">ACFS27_19205</name>
</gene>
<evidence type="ECO:0000256" key="1">
    <source>
        <dbReference type="SAM" id="SignalP"/>
    </source>
</evidence>
<feature type="chain" id="PRO_5046166036" evidence="1">
    <location>
        <begin position="19"/>
        <end position="836"/>
    </location>
</feature>
<dbReference type="PANTHER" id="PTHR31151:SF0">
    <property type="entry name" value="PROLINE-TRNA LIGASE (DUF1680)"/>
    <property type="match status" value="1"/>
</dbReference>
<organism evidence="4 5">
    <name type="scientific">Promicromonospora vindobonensis</name>
    <dbReference type="NCBI Taxonomy" id="195748"/>
    <lineage>
        <taxon>Bacteria</taxon>
        <taxon>Bacillati</taxon>
        <taxon>Actinomycetota</taxon>
        <taxon>Actinomycetes</taxon>
        <taxon>Micrococcales</taxon>
        <taxon>Promicromonosporaceae</taxon>
        <taxon>Promicromonospora</taxon>
    </lineage>
</organism>
<reference evidence="5" key="1">
    <citation type="journal article" date="2019" name="Int. J. Syst. Evol. Microbiol.">
        <title>The Global Catalogue of Microorganisms (GCM) 10K type strain sequencing project: providing services to taxonomists for standard genome sequencing and annotation.</title>
        <authorList>
            <consortium name="The Broad Institute Genomics Platform"/>
            <consortium name="The Broad Institute Genome Sequencing Center for Infectious Disease"/>
            <person name="Wu L."/>
            <person name="Ma J."/>
        </authorList>
    </citation>
    <scope>NUCLEOTIDE SEQUENCE [LARGE SCALE GENOMIC DNA]</scope>
    <source>
        <strain evidence="5">CCM 7044</strain>
    </source>
</reference>
<proteinExistence type="predicted"/>
<evidence type="ECO:0000259" key="3">
    <source>
        <dbReference type="Pfam" id="PF20736"/>
    </source>
</evidence>
<dbReference type="SUPFAM" id="SSF49899">
    <property type="entry name" value="Concanavalin A-like lectins/glucanases"/>
    <property type="match status" value="1"/>
</dbReference>
<dbReference type="Pfam" id="PF07944">
    <property type="entry name" value="Beta-AFase-like_GH127_cat"/>
    <property type="match status" value="1"/>
</dbReference>
<evidence type="ECO:0000313" key="4">
    <source>
        <dbReference type="EMBL" id="MFD2795697.1"/>
    </source>
</evidence>
<dbReference type="InterPro" id="IPR012878">
    <property type="entry name" value="Beta-AFase-like_GH127_cat"/>
</dbReference>
<feature type="domain" description="Non-reducing end beta-L-arabinofuranosidase-like GH127 middle" evidence="3">
    <location>
        <begin position="446"/>
        <end position="537"/>
    </location>
</feature>
<feature type="domain" description="Non-reducing end beta-L-arabinofuranosidase-like GH127 catalytic" evidence="2">
    <location>
        <begin position="46"/>
        <end position="436"/>
    </location>
</feature>
<evidence type="ECO:0000313" key="5">
    <source>
        <dbReference type="Proteomes" id="UP001597479"/>
    </source>
</evidence>
<keyword evidence="5" id="KW-1185">Reference proteome</keyword>
<accession>A0ABW5VXR0</accession>
<dbReference type="Pfam" id="PF20736">
    <property type="entry name" value="Glyco_hydro127M"/>
    <property type="match status" value="1"/>
</dbReference>
<feature type="signal peptide" evidence="1">
    <location>
        <begin position="1"/>
        <end position="18"/>
    </location>
</feature>